<feature type="compositionally biased region" description="Polar residues" evidence="1">
    <location>
        <begin position="752"/>
        <end position="761"/>
    </location>
</feature>
<feature type="compositionally biased region" description="Basic and acidic residues" evidence="1">
    <location>
        <begin position="632"/>
        <end position="644"/>
    </location>
</feature>
<protein>
    <recommendedName>
        <fullName evidence="2">Protein phosphatase 1 regulatory subunit 26 N-terminal domain-containing protein</fullName>
    </recommendedName>
</protein>
<evidence type="ECO:0000256" key="1">
    <source>
        <dbReference type="SAM" id="MobiDB-lite"/>
    </source>
</evidence>
<dbReference type="PANTHER" id="PTHR15724:SF0">
    <property type="entry name" value="PROTEIN PHOSPHATASE 1 REGULATORY SUBUNIT 26"/>
    <property type="match status" value="1"/>
</dbReference>
<feature type="domain" description="Protein phosphatase 1 regulatory subunit 26 N-terminal" evidence="2">
    <location>
        <begin position="385"/>
        <end position="644"/>
    </location>
</feature>
<evidence type="ECO:0000259" key="2">
    <source>
        <dbReference type="Pfam" id="PF15740"/>
    </source>
</evidence>
<evidence type="ECO:0000313" key="3">
    <source>
        <dbReference type="EMBL" id="MEQ2307637.1"/>
    </source>
</evidence>
<feature type="compositionally biased region" description="Basic and acidic residues" evidence="1">
    <location>
        <begin position="762"/>
        <end position="781"/>
    </location>
</feature>
<dbReference type="Pfam" id="PF15740">
    <property type="entry name" value="PPP1R26_N"/>
    <property type="match status" value="3"/>
</dbReference>
<dbReference type="PANTHER" id="PTHR15724">
    <property type="entry name" value="PROTEIN PHOSPHATASE 1 REGULATORY SUBUNIT 26"/>
    <property type="match status" value="1"/>
</dbReference>
<sequence length="1225" mass="135697">MFSGSVDAIFEWVYGWLDCGLEEACPPGSRSGGGGLDGESFSGSDRAADRHRNISTSATKSTFFLCFALSHIQIESCDYCRRLLPSDARGTLHTPRMYLMNVPPVAATETEWRRCGPTGGYSLPVCFNDSDTELSTRGTPISDKVQMIIESLRSSQSSLEMDDEIEANMLSGQELHTQVCKAAVGNSVGTKLKTKSPTENPHIQFSSTTNHDSSDSDSDDSVDRGIEEAILEYLKEKDGHKRKAEPSSTFLQSSKLPRKNPPPPSEGNSSLIPSSHFPISVKTETPITAATVSVKKYIKNKASQDEKFDLDKTSPNNFLSSMEQWKSPSETIRFVSKTSKSPVIPNMEVDLSDSSSDDGIEEAIQRYQLEKKEQQNKWQAFNPQTFQEDSDSTSDDGIEEAIRSYQLEQLKENSLQKQLLYKPKAPIKLSVHAAVSTNSDDMKKNKLKRKRIRPGIQTQTSPVSKPKTSLSGSPKSKGNGLLSLKAESFKEQSAPAPSKVNTTAELMCAEAILDISKTVMPGAFHQGISLSTCGPAESFAQSSFPDRHPYEESNDSSIDSEDGIEQEIRKFLEQKAQMHKQPAAVQEPRGVVDPEKQKGRDAAIQEKPQKLSFPQKKKQEINITVANMSGTKDKCKETTEKTRESNALALLHRSQTQPSTSHRTDQSGDKSSSLDSDEDLDTAIKDLLKTKKKSKKKIKDMKKKNRKCIKDEEPLLGNALPNKKFKWEPGSKCRALKKVHRGDDEIKDKSGLTKNNISQQKQMDKYKGGETADTVRGERLNTKPPQTLEPFLRMEDDSSSVDSNDSIEQEIRRFLAEKAKVSSGDKSKDGALIRNGSTVVQDADVQFPLKDIKQETQLAEISPKHISPPSASQVGTPQRFDPEISSDSPRSCASSVQSCSPSLLEPADGAGTTRNQQRRPNNARDVLMNGTQQVERDQPALSANHARSLAESIKWRQSLGLPIPDPRALSRTAFHITSSDRRDNSSEKRDLKSQSPTSAWCSSRSSRAPFSSSTEAGANTTFRPPVLKIFSAARQHSKMTFTQSLTPGNRSQFSLEEGRASTVHMPKDKSVFVELETNRTNHVQVQSRERSEGNGKADSLSERKREGKSMVIDDDGAHQDRKDEEFIDESDCESGSRRDPDKMQGSFPALSLSRAIDPGITVNPCIALTSEERSKMFSRRYPVRKCMKENPSLTGASEQRATLQHVKRKLQFVRADLRKEASKTI</sequence>
<feature type="compositionally biased region" description="Basic and acidic residues" evidence="1">
    <location>
        <begin position="590"/>
        <end position="609"/>
    </location>
</feature>
<feature type="region of interest" description="Disordered" evidence="1">
    <location>
        <begin position="1040"/>
        <end position="1065"/>
    </location>
</feature>
<reference evidence="3 4" key="1">
    <citation type="submission" date="2021-06" db="EMBL/GenBank/DDBJ databases">
        <authorList>
            <person name="Palmer J.M."/>
        </authorList>
    </citation>
    <scope>NUCLEOTIDE SEQUENCE [LARGE SCALE GENOMIC DNA]</scope>
    <source>
        <strain evidence="3 4">AS_MEX2019</strain>
        <tissue evidence="3">Muscle</tissue>
    </source>
</reference>
<feature type="region of interest" description="Disordered" evidence="1">
    <location>
        <begin position="816"/>
        <end position="922"/>
    </location>
</feature>
<feature type="region of interest" description="Disordered" evidence="1">
    <location>
        <begin position="975"/>
        <end position="1020"/>
    </location>
</feature>
<feature type="compositionally biased region" description="Basic and acidic residues" evidence="1">
    <location>
        <begin position="816"/>
        <end position="831"/>
    </location>
</feature>
<feature type="compositionally biased region" description="Polar residues" evidence="1">
    <location>
        <begin position="246"/>
        <end position="255"/>
    </location>
</feature>
<evidence type="ECO:0000313" key="4">
    <source>
        <dbReference type="Proteomes" id="UP001469553"/>
    </source>
</evidence>
<feature type="compositionally biased region" description="Polar residues" evidence="1">
    <location>
        <begin position="456"/>
        <end position="476"/>
    </location>
</feature>
<organism evidence="3 4">
    <name type="scientific">Ameca splendens</name>
    <dbReference type="NCBI Taxonomy" id="208324"/>
    <lineage>
        <taxon>Eukaryota</taxon>
        <taxon>Metazoa</taxon>
        <taxon>Chordata</taxon>
        <taxon>Craniata</taxon>
        <taxon>Vertebrata</taxon>
        <taxon>Euteleostomi</taxon>
        <taxon>Actinopterygii</taxon>
        <taxon>Neopterygii</taxon>
        <taxon>Teleostei</taxon>
        <taxon>Neoteleostei</taxon>
        <taxon>Acanthomorphata</taxon>
        <taxon>Ovalentaria</taxon>
        <taxon>Atherinomorphae</taxon>
        <taxon>Cyprinodontiformes</taxon>
        <taxon>Goodeidae</taxon>
        <taxon>Ameca</taxon>
    </lineage>
</organism>
<feature type="region of interest" description="Disordered" evidence="1">
    <location>
        <begin position="538"/>
        <end position="561"/>
    </location>
</feature>
<feature type="compositionally biased region" description="Low complexity" evidence="1">
    <location>
        <begin position="888"/>
        <end position="902"/>
    </location>
</feature>
<feature type="region of interest" description="Disordered" evidence="1">
    <location>
        <begin position="632"/>
        <end position="680"/>
    </location>
</feature>
<feature type="compositionally biased region" description="Polar residues" evidence="1">
    <location>
        <begin position="195"/>
        <end position="211"/>
    </location>
</feature>
<feature type="compositionally biased region" description="Low complexity" evidence="1">
    <location>
        <begin position="1002"/>
        <end position="1013"/>
    </location>
</feature>
<dbReference type="EMBL" id="JAHRIP010067521">
    <property type="protein sequence ID" value="MEQ2307637.1"/>
    <property type="molecule type" value="Genomic_DNA"/>
</dbReference>
<accession>A0ABV0ZPE0</accession>
<feature type="compositionally biased region" description="Basic and acidic residues" evidence="1">
    <location>
        <begin position="741"/>
        <end position="751"/>
    </location>
</feature>
<feature type="region of interest" description="Disordered" evidence="1">
    <location>
        <begin position="438"/>
        <end position="480"/>
    </location>
</feature>
<dbReference type="InterPro" id="IPR031474">
    <property type="entry name" value="PPP1R26_N"/>
</dbReference>
<feature type="compositionally biased region" description="Acidic residues" evidence="1">
    <location>
        <begin position="552"/>
        <end position="561"/>
    </location>
</feature>
<feature type="domain" description="Protein phosphatase 1 regulatory subunit 26 N-terminal" evidence="2">
    <location>
        <begin position="97"/>
        <end position="285"/>
    </location>
</feature>
<gene>
    <name evidence="3" type="ORF">AMECASPLE_020338</name>
</gene>
<feature type="region of interest" description="Disordered" evidence="1">
    <location>
        <begin position="234"/>
        <end position="277"/>
    </location>
</feature>
<feature type="region of interest" description="Disordered" evidence="1">
    <location>
        <begin position="579"/>
        <end position="616"/>
    </location>
</feature>
<feature type="region of interest" description="Disordered" evidence="1">
    <location>
        <begin position="738"/>
        <end position="788"/>
    </location>
</feature>
<dbReference type="Proteomes" id="UP001469553">
    <property type="component" value="Unassembled WGS sequence"/>
</dbReference>
<keyword evidence="4" id="KW-1185">Reference proteome</keyword>
<feature type="region of interest" description="Disordered" evidence="1">
    <location>
        <begin position="191"/>
        <end position="222"/>
    </location>
</feature>
<comment type="caution">
    <text evidence="3">The sequence shown here is derived from an EMBL/GenBank/DDBJ whole genome shotgun (WGS) entry which is preliminary data.</text>
</comment>
<feature type="compositionally biased region" description="Basic and acidic residues" evidence="1">
    <location>
        <begin position="1087"/>
        <end position="1108"/>
    </location>
</feature>
<feature type="domain" description="Protein phosphatase 1 regulatory subunit 26 N-terminal" evidence="2">
    <location>
        <begin position="337"/>
        <end position="379"/>
    </location>
</feature>
<feature type="compositionally biased region" description="Basic and acidic residues" evidence="1">
    <location>
        <begin position="1115"/>
        <end position="1124"/>
    </location>
</feature>
<feature type="compositionally biased region" description="Polar residues" evidence="1">
    <location>
        <begin position="1040"/>
        <end position="1054"/>
    </location>
</feature>
<name>A0ABV0ZPE0_9TELE</name>
<feature type="compositionally biased region" description="Basic and acidic residues" evidence="1">
    <location>
        <begin position="978"/>
        <end position="992"/>
    </location>
</feature>
<dbReference type="InterPro" id="IPR026130">
    <property type="entry name" value="PPP1R26"/>
</dbReference>
<proteinExistence type="predicted"/>
<feature type="region of interest" description="Disordered" evidence="1">
    <location>
        <begin position="1078"/>
        <end position="1146"/>
    </location>
</feature>